<evidence type="ECO:0000313" key="1">
    <source>
        <dbReference type="EMBL" id="TKR58474.1"/>
    </source>
</evidence>
<organism evidence="1 2">
    <name type="scientific">Steinernema carpocapsae</name>
    <name type="common">Entomopathogenic nematode</name>
    <dbReference type="NCBI Taxonomy" id="34508"/>
    <lineage>
        <taxon>Eukaryota</taxon>
        <taxon>Metazoa</taxon>
        <taxon>Ecdysozoa</taxon>
        <taxon>Nematoda</taxon>
        <taxon>Chromadorea</taxon>
        <taxon>Rhabditida</taxon>
        <taxon>Tylenchina</taxon>
        <taxon>Panagrolaimomorpha</taxon>
        <taxon>Strongyloidoidea</taxon>
        <taxon>Steinernematidae</taxon>
        <taxon>Steinernema</taxon>
    </lineage>
</organism>
<sequence>MGFQLCALRSGECMAGGVCPENYKCISDNTCWMVRATRREMDVTAEERRFKRSHLYMGVCMNLIGPCQEGSCPSGFTCRVDNNCWSTNVEVPAN</sequence>
<dbReference type="Proteomes" id="UP000298663">
    <property type="component" value="Unassembled WGS sequence"/>
</dbReference>
<dbReference type="EMBL" id="AZBU02000013">
    <property type="protein sequence ID" value="TKR58474.1"/>
    <property type="molecule type" value="Genomic_DNA"/>
</dbReference>
<accession>A0A4U5LR67</accession>
<protein>
    <submittedName>
        <fullName evidence="1">Uncharacterized protein</fullName>
    </submittedName>
</protein>
<proteinExistence type="predicted"/>
<keyword evidence="2" id="KW-1185">Reference proteome</keyword>
<comment type="caution">
    <text evidence="1">The sequence shown here is derived from an EMBL/GenBank/DDBJ whole genome shotgun (WGS) entry which is preliminary data.</text>
</comment>
<evidence type="ECO:0000313" key="2">
    <source>
        <dbReference type="Proteomes" id="UP000298663"/>
    </source>
</evidence>
<name>A0A4U5LR67_STECR</name>
<reference evidence="1 2" key="1">
    <citation type="journal article" date="2015" name="Genome Biol.">
        <title>Comparative genomics of Steinernema reveals deeply conserved gene regulatory networks.</title>
        <authorList>
            <person name="Dillman A.R."/>
            <person name="Macchietto M."/>
            <person name="Porter C.F."/>
            <person name="Rogers A."/>
            <person name="Williams B."/>
            <person name="Antoshechkin I."/>
            <person name="Lee M.M."/>
            <person name="Goodwin Z."/>
            <person name="Lu X."/>
            <person name="Lewis E.E."/>
            <person name="Goodrich-Blair H."/>
            <person name="Stock S.P."/>
            <person name="Adams B.J."/>
            <person name="Sternberg P.W."/>
            <person name="Mortazavi A."/>
        </authorList>
    </citation>
    <scope>NUCLEOTIDE SEQUENCE [LARGE SCALE GENOMIC DNA]</scope>
    <source>
        <strain evidence="1 2">ALL</strain>
    </source>
</reference>
<dbReference type="AlphaFoldDB" id="A0A4U5LR67"/>
<reference evidence="1 2" key="2">
    <citation type="journal article" date="2019" name="G3 (Bethesda)">
        <title>Hybrid Assembly of the Genome of the Entomopathogenic Nematode Steinernema carpocapsae Identifies the X-Chromosome.</title>
        <authorList>
            <person name="Serra L."/>
            <person name="Macchietto M."/>
            <person name="Macias-Munoz A."/>
            <person name="McGill C.J."/>
            <person name="Rodriguez I.M."/>
            <person name="Rodriguez B."/>
            <person name="Murad R."/>
            <person name="Mortazavi A."/>
        </authorList>
    </citation>
    <scope>NUCLEOTIDE SEQUENCE [LARGE SCALE GENOMIC DNA]</scope>
    <source>
        <strain evidence="1 2">ALL</strain>
    </source>
</reference>
<gene>
    <name evidence="1" type="ORF">L596_029914</name>
</gene>